<keyword evidence="7" id="KW-0675">Receptor</keyword>
<evidence type="ECO:0000256" key="5">
    <source>
        <dbReference type="ARBA" id="ARBA00023065"/>
    </source>
</evidence>
<dbReference type="Gene3D" id="3.40.190.10">
    <property type="entry name" value="Periplasmic binding protein-like II"/>
    <property type="match status" value="2"/>
</dbReference>
<feature type="transmembrane region" description="Helical" evidence="10">
    <location>
        <begin position="185"/>
        <end position="206"/>
    </location>
</feature>
<evidence type="ECO:0000256" key="10">
    <source>
        <dbReference type="SAM" id="Phobius"/>
    </source>
</evidence>
<comment type="caution">
    <text evidence="13">The sequence shown here is derived from an EMBL/GenBank/DDBJ whole genome shotgun (WGS) entry which is preliminary data.</text>
</comment>
<feature type="domain" description="Solute-binding protein family 3/N-terminal" evidence="11">
    <location>
        <begin position="75"/>
        <end position="402"/>
    </location>
</feature>
<evidence type="ECO:0000256" key="2">
    <source>
        <dbReference type="ARBA" id="ARBA00022448"/>
    </source>
</evidence>
<dbReference type="Gene3D" id="1.10.287.70">
    <property type="match status" value="1"/>
</dbReference>
<name>A0ABU8BI38_9BRAD</name>
<evidence type="ECO:0000259" key="12">
    <source>
        <dbReference type="SMART" id="SM00079"/>
    </source>
</evidence>
<accession>A0ABU8BI38</accession>
<evidence type="ECO:0000256" key="7">
    <source>
        <dbReference type="ARBA" id="ARBA00023170"/>
    </source>
</evidence>
<proteinExistence type="predicted"/>
<gene>
    <name evidence="13" type="ORF">V1286_005743</name>
</gene>
<evidence type="ECO:0000259" key="11">
    <source>
        <dbReference type="SMART" id="SM00062"/>
    </source>
</evidence>
<evidence type="ECO:0000256" key="9">
    <source>
        <dbReference type="ARBA" id="ARBA00023303"/>
    </source>
</evidence>
<dbReference type="SMART" id="SM00079">
    <property type="entry name" value="PBPe"/>
    <property type="match status" value="1"/>
</dbReference>
<keyword evidence="14" id="KW-1185">Reference proteome</keyword>
<keyword evidence="9" id="KW-0407">Ion channel</keyword>
<dbReference type="SMART" id="SM00062">
    <property type="entry name" value="PBPb"/>
    <property type="match status" value="1"/>
</dbReference>
<dbReference type="Proteomes" id="UP001364224">
    <property type="component" value="Unassembled WGS sequence"/>
</dbReference>
<sequence length="405" mass="43401">MSSFEESPAVPHRGASDGLDFAPEALSRLARRDRASQGKPAISSVRPLLLCVLSLAVLALDCNAVRAQGTVPDRELVVATKEAPPFAMKQPDGSWGGISIELWRKIAAGAHLRFRLVETQNVQDLLDDVAKGTLDAGVAAVTVTAGRARSVDFTQPFYNTGLGIAVPINESAWVSIGRALLSFGFFQAVAVLLCFAMAVGFLIWLLERRKTEHFGGGAKGLGSSFWWSTIAMTQAGAAQNAPATLPGRIVATGWMIASVIAIAVFTAGITSTLTRRGLEGAVHGFNDLRSVRVGAVANSATTDYLTRQQLSFRAFPDPQSGLSALSRGAIDAFVHDKPLLTWTVRKDFSASVRIVDTSFSSESYAIVLPKGSTLRPMLDLAVLDQIESDWWRQTLFQTLGNARSP</sequence>
<keyword evidence="5" id="KW-0406">Ion transport</keyword>
<evidence type="ECO:0000313" key="13">
    <source>
        <dbReference type="EMBL" id="MEH2558214.1"/>
    </source>
</evidence>
<evidence type="ECO:0000256" key="1">
    <source>
        <dbReference type="ARBA" id="ARBA00004141"/>
    </source>
</evidence>
<keyword evidence="2" id="KW-0813">Transport</keyword>
<evidence type="ECO:0000256" key="4">
    <source>
        <dbReference type="ARBA" id="ARBA00022989"/>
    </source>
</evidence>
<dbReference type="InterPro" id="IPR001638">
    <property type="entry name" value="Solute-binding_3/MltF_N"/>
</dbReference>
<evidence type="ECO:0000256" key="6">
    <source>
        <dbReference type="ARBA" id="ARBA00023136"/>
    </source>
</evidence>
<evidence type="ECO:0000256" key="3">
    <source>
        <dbReference type="ARBA" id="ARBA00022692"/>
    </source>
</evidence>
<keyword evidence="8" id="KW-0325">Glycoprotein</keyword>
<dbReference type="SUPFAM" id="SSF53850">
    <property type="entry name" value="Periplasmic binding protein-like II"/>
    <property type="match status" value="1"/>
</dbReference>
<feature type="domain" description="Ionotropic glutamate receptor C-terminal" evidence="12">
    <location>
        <begin position="75"/>
        <end position="393"/>
    </location>
</feature>
<evidence type="ECO:0000256" key="8">
    <source>
        <dbReference type="ARBA" id="ARBA00023180"/>
    </source>
</evidence>
<dbReference type="Pfam" id="PF00497">
    <property type="entry name" value="SBP_bac_3"/>
    <property type="match status" value="1"/>
</dbReference>
<dbReference type="InterPro" id="IPR001320">
    <property type="entry name" value="Iontro_rcpt_C"/>
</dbReference>
<organism evidence="13 14">
    <name type="scientific">Bradyrhizobium algeriense</name>
    <dbReference type="NCBI Taxonomy" id="634784"/>
    <lineage>
        <taxon>Bacteria</taxon>
        <taxon>Pseudomonadati</taxon>
        <taxon>Pseudomonadota</taxon>
        <taxon>Alphaproteobacteria</taxon>
        <taxon>Hyphomicrobiales</taxon>
        <taxon>Nitrobacteraceae</taxon>
        <taxon>Bradyrhizobium</taxon>
    </lineage>
</organism>
<keyword evidence="6 10" id="KW-0472">Membrane</keyword>
<keyword evidence="3 10" id="KW-0812">Transmembrane</keyword>
<protein>
    <submittedName>
        <fullName evidence="13">Polar amino acid transport system substrate-binding protein</fullName>
    </submittedName>
</protein>
<dbReference type="PANTHER" id="PTHR18966">
    <property type="entry name" value="IONOTROPIC GLUTAMATE RECEPTOR"/>
    <property type="match status" value="1"/>
</dbReference>
<feature type="transmembrane region" description="Helical" evidence="10">
    <location>
        <begin position="249"/>
        <end position="269"/>
    </location>
</feature>
<dbReference type="SUPFAM" id="SSF81324">
    <property type="entry name" value="Voltage-gated potassium channels"/>
    <property type="match status" value="1"/>
</dbReference>
<dbReference type="InterPro" id="IPR015683">
    <property type="entry name" value="Ionotropic_Glu_rcpt"/>
</dbReference>
<reference evidence="13 14" key="1">
    <citation type="submission" date="2024-02" db="EMBL/GenBank/DDBJ databases">
        <title>Adaptive strategies in a cosmopolitan and abundant soil bacterium.</title>
        <authorList>
            <person name="Carini P."/>
        </authorList>
    </citation>
    <scope>NUCLEOTIDE SEQUENCE [LARGE SCALE GENOMIC DNA]</scope>
    <source>
        <strain evidence="13 14">AZCC 1608</strain>
    </source>
</reference>
<comment type="subcellular location">
    <subcellularLocation>
        <location evidence="1">Membrane</location>
        <topology evidence="1">Multi-pass membrane protein</topology>
    </subcellularLocation>
</comment>
<dbReference type="EMBL" id="JAZHRV010000001">
    <property type="protein sequence ID" value="MEH2558214.1"/>
    <property type="molecule type" value="Genomic_DNA"/>
</dbReference>
<dbReference type="Pfam" id="PF00060">
    <property type="entry name" value="Lig_chan"/>
    <property type="match status" value="1"/>
</dbReference>
<evidence type="ECO:0000313" key="14">
    <source>
        <dbReference type="Proteomes" id="UP001364224"/>
    </source>
</evidence>
<keyword evidence="4 10" id="KW-1133">Transmembrane helix</keyword>